<dbReference type="InterPro" id="IPR015797">
    <property type="entry name" value="NUDIX_hydrolase-like_dom_sf"/>
</dbReference>
<dbReference type="RefSeq" id="WP_038510990.1">
    <property type="nucleotide sequence ID" value="NZ_CP009264.1"/>
</dbReference>
<evidence type="ECO:0000256" key="14">
    <source>
        <dbReference type="ARBA" id="ARBA00041592"/>
    </source>
</evidence>
<dbReference type="GO" id="GO:0006281">
    <property type="term" value="P:DNA repair"/>
    <property type="evidence" value="ECO:0007669"/>
    <property type="project" value="UniProtKB-KW"/>
</dbReference>
<dbReference type="SUPFAM" id="SSF55811">
    <property type="entry name" value="Nudix"/>
    <property type="match status" value="1"/>
</dbReference>
<reference evidence="20 22" key="3">
    <citation type="submission" date="2019-09" db="EMBL/GenBank/DDBJ databases">
        <title>Draft genome sequencing and comparative genomics of hatchery-associated Vibrios.</title>
        <authorList>
            <person name="Kehlet-Delgado H."/>
            <person name="Mueller R.S."/>
        </authorList>
    </citation>
    <scope>NUCLEOTIDE SEQUENCE [LARGE SCALE GENOMIC DNA]</scope>
    <source>
        <strain evidence="20 22">09-121-3</strain>
    </source>
</reference>
<keyword evidence="5" id="KW-0479">Metal-binding</keyword>
<dbReference type="KEGG" id="vct:JV59_05730"/>
<reference evidence="18 21" key="1">
    <citation type="submission" date="2014-10" db="EMBL/GenBank/DDBJ databases">
        <title>The Complete Genome Sequence for the Shellfish Pathogen Vibrio coralliilyticus RE98 Isolated from a Shellfish Hatchery.</title>
        <authorList>
            <person name="Richards G.P."/>
            <person name="Bono J.L."/>
            <person name="Watson M.A."/>
            <person name="Needleman D.S."/>
        </authorList>
    </citation>
    <scope>NUCLEOTIDE SEQUENCE [LARGE SCALE GENOMIC DNA]</scope>
    <source>
        <strain evidence="18 21">RE98</strain>
    </source>
</reference>
<keyword evidence="9" id="KW-0234">DNA repair</keyword>
<dbReference type="InterPro" id="IPR047127">
    <property type="entry name" value="MutT-like"/>
</dbReference>
<dbReference type="GO" id="GO:0044715">
    <property type="term" value="F:8-oxo-dGDP phosphatase activity"/>
    <property type="evidence" value="ECO:0007669"/>
    <property type="project" value="TreeGrafter"/>
</dbReference>
<comment type="catalytic activity">
    <reaction evidence="11">
        <text>8-oxo-GTP + H2O = 8-oxo-GMP + diphosphate + H(+)</text>
        <dbReference type="Rhea" id="RHEA:67616"/>
        <dbReference type="ChEBI" id="CHEBI:15377"/>
        <dbReference type="ChEBI" id="CHEBI:15378"/>
        <dbReference type="ChEBI" id="CHEBI:33019"/>
        <dbReference type="ChEBI" id="CHEBI:143553"/>
        <dbReference type="ChEBI" id="CHEBI:145694"/>
    </reaction>
</comment>
<accession>A0A7Y3Z1X2</accession>
<evidence type="ECO:0000313" key="19">
    <source>
        <dbReference type="EMBL" id="KJY77782.1"/>
    </source>
</evidence>
<dbReference type="Proteomes" id="UP000576645">
    <property type="component" value="Unassembled WGS sequence"/>
</dbReference>
<evidence type="ECO:0000256" key="8">
    <source>
        <dbReference type="ARBA" id="ARBA00022842"/>
    </source>
</evidence>
<dbReference type="EC" id="3.6.1.55" evidence="12"/>
<keyword evidence="8" id="KW-0460">Magnesium</keyword>
<evidence type="ECO:0000256" key="11">
    <source>
        <dbReference type="ARBA" id="ARBA00036904"/>
    </source>
</evidence>
<keyword evidence="3" id="KW-0515">Mutator protein</keyword>
<evidence type="ECO:0000256" key="6">
    <source>
        <dbReference type="ARBA" id="ARBA00022763"/>
    </source>
</evidence>
<organism evidence="19">
    <name type="scientific">Vibrio coralliilyticus</name>
    <dbReference type="NCBI Taxonomy" id="190893"/>
    <lineage>
        <taxon>Bacteria</taxon>
        <taxon>Pseudomonadati</taxon>
        <taxon>Pseudomonadota</taxon>
        <taxon>Gammaproteobacteria</taxon>
        <taxon>Vibrionales</taxon>
        <taxon>Vibrionaceae</taxon>
        <taxon>Vibrio</taxon>
    </lineage>
</organism>
<dbReference type="GO" id="GO:0044716">
    <property type="term" value="F:8-oxo-GDP phosphatase activity"/>
    <property type="evidence" value="ECO:0007669"/>
    <property type="project" value="TreeGrafter"/>
</dbReference>
<dbReference type="GO" id="GO:0046872">
    <property type="term" value="F:metal ion binding"/>
    <property type="evidence" value="ECO:0007669"/>
    <property type="project" value="UniProtKB-KW"/>
</dbReference>
<evidence type="ECO:0000256" key="15">
    <source>
        <dbReference type="ARBA" id="ARBA00041979"/>
    </source>
</evidence>
<evidence type="ECO:0000313" key="22">
    <source>
        <dbReference type="Proteomes" id="UP000576645"/>
    </source>
</evidence>
<evidence type="ECO:0000259" key="17">
    <source>
        <dbReference type="PROSITE" id="PS51462"/>
    </source>
</evidence>
<dbReference type="PANTHER" id="PTHR47707:SF1">
    <property type="entry name" value="NUDIX HYDROLASE FAMILY PROTEIN"/>
    <property type="match status" value="1"/>
</dbReference>
<dbReference type="PANTHER" id="PTHR47707">
    <property type="entry name" value="8-OXO-DGTP DIPHOSPHATASE"/>
    <property type="match status" value="1"/>
</dbReference>
<evidence type="ECO:0000256" key="12">
    <source>
        <dbReference type="ARBA" id="ARBA00038905"/>
    </source>
</evidence>
<dbReference type="KEGG" id="vcy:IX92_08540"/>
<protein>
    <recommendedName>
        <fullName evidence="13">8-oxo-dGTP diphosphatase</fullName>
        <ecNumber evidence="12">3.6.1.55</ecNumber>
    </recommendedName>
    <alternativeName>
        <fullName evidence="16">7,8-dihydro-8-oxoguanine-triphosphatase</fullName>
    </alternativeName>
    <alternativeName>
        <fullName evidence="15">Mutator protein MutT</fullName>
    </alternativeName>
    <alternativeName>
        <fullName evidence="14">dGTP pyrophosphohydrolase</fullName>
    </alternativeName>
</protein>
<keyword evidence="21" id="KW-1185">Reference proteome</keyword>
<dbReference type="InterPro" id="IPR020084">
    <property type="entry name" value="NUDIX_hydrolase_CS"/>
</dbReference>
<dbReference type="GO" id="GO:0008413">
    <property type="term" value="F:8-oxo-7,8-dihydroguanosine triphosphate pyrophosphatase activity"/>
    <property type="evidence" value="ECO:0007669"/>
    <property type="project" value="TreeGrafter"/>
</dbReference>
<dbReference type="Proteomes" id="UP000030081">
    <property type="component" value="Chromosome 1"/>
</dbReference>
<evidence type="ECO:0000256" key="7">
    <source>
        <dbReference type="ARBA" id="ARBA00022801"/>
    </source>
</evidence>
<dbReference type="GO" id="GO:0006260">
    <property type="term" value="P:DNA replication"/>
    <property type="evidence" value="ECO:0007669"/>
    <property type="project" value="UniProtKB-KW"/>
</dbReference>
<evidence type="ECO:0000256" key="10">
    <source>
        <dbReference type="ARBA" id="ARBA00035861"/>
    </source>
</evidence>
<dbReference type="PROSITE" id="PS51462">
    <property type="entry name" value="NUDIX"/>
    <property type="match status" value="1"/>
</dbReference>
<dbReference type="Gene3D" id="3.90.79.10">
    <property type="entry name" value="Nucleoside Triphosphate Pyrophosphohydrolase"/>
    <property type="match status" value="1"/>
</dbReference>
<proteinExistence type="inferred from homology"/>
<feature type="domain" description="Nudix hydrolase" evidence="17">
    <location>
        <begin position="2"/>
        <end position="128"/>
    </location>
</feature>
<keyword evidence="6" id="KW-0227">DNA damage</keyword>
<dbReference type="EMBL" id="CP009617">
    <property type="protein sequence ID" value="AIW19095.1"/>
    <property type="molecule type" value="Genomic_DNA"/>
</dbReference>
<dbReference type="EMBL" id="JXXR01000001">
    <property type="protein sequence ID" value="KJY77782.1"/>
    <property type="molecule type" value="Genomic_DNA"/>
</dbReference>
<evidence type="ECO:0000256" key="9">
    <source>
        <dbReference type="ARBA" id="ARBA00023204"/>
    </source>
</evidence>
<gene>
    <name evidence="20" type="ORF">F0238_12390</name>
    <name evidence="18" type="ORF">IX92_08540</name>
    <name evidence="19" type="ORF">TW71_01760</name>
</gene>
<evidence type="ECO:0000256" key="3">
    <source>
        <dbReference type="ARBA" id="ARBA00022457"/>
    </source>
</evidence>
<dbReference type="PROSITE" id="PS00893">
    <property type="entry name" value="NUDIX_BOX"/>
    <property type="match status" value="1"/>
</dbReference>
<evidence type="ECO:0000313" key="18">
    <source>
        <dbReference type="EMBL" id="AIW19095.1"/>
    </source>
</evidence>
<evidence type="ECO:0000256" key="16">
    <source>
        <dbReference type="ARBA" id="ARBA00042798"/>
    </source>
</evidence>
<comment type="similarity">
    <text evidence="2">Belongs to the Nudix hydrolase family.</text>
</comment>
<evidence type="ECO:0000313" key="21">
    <source>
        <dbReference type="Proteomes" id="UP000030081"/>
    </source>
</evidence>
<dbReference type="GeneID" id="93941847"/>
<dbReference type="AlphaFoldDB" id="A0A7Y3Z1X2"/>
<keyword evidence="7 19" id="KW-0378">Hydrolase</keyword>
<comment type="cofactor">
    <cofactor evidence="1">
        <name>Mg(2+)</name>
        <dbReference type="ChEBI" id="CHEBI:18420"/>
    </cofactor>
</comment>
<dbReference type="EMBL" id="VTXP01000005">
    <property type="protein sequence ID" value="NOJ23526.1"/>
    <property type="molecule type" value="Genomic_DNA"/>
</dbReference>
<reference evidence="19" key="2">
    <citation type="journal article" date="2015" name="BMC Genomics">
        <title>Genome mining reveals unlocked bioactive potential of marine Gram-negative bacteria.</title>
        <authorList>
            <person name="Machado H."/>
            <person name="Sonnenschein E.C."/>
            <person name="Melchiorsen J."/>
            <person name="Gram L."/>
        </authorList>
    </citation>
    <scope>NUCLEOTIDE SEQUENCE</scope>
    <source>
        <strain evidence="19">S2052</strain>
    </source>
</reference>
<dbReference type="InterPro" id="IPR000086">
    <property type="entry name" value="NUDIX_hydrolase_dom"/>
</dbReference>
<evidence type="ECO:0000256" key="13">
    <source>
        <dbReference type="ARBA" id="ARBA00040794"/>
    </source>
</evidence>
<dbReference type="GO" id="GO:0035539">
    <property type="term" value="F:8-oxo-7,8-dihydrodeoxyguanosine triphosphate pyrophosphatase activity"/>
    <property type="evidence" value="ECO:0007669"/>
    <property type="project" value="UniProtKB-EC"/>
</dbReference>
<evidence type="ECO:0000256" key="4">
    <source>
        <dbReference type="ARBA" id="ARBA00022705"/>
    </source>
</evidence>
<evidence type="ECO:0000256" key="5">
    <source>
        <dbReference type="ARBA" id="ARBA00022723"/>
    </source>
</evidence>
<name>A0A7Y3Z1X2_9VIBR</name>
<comment type="catalytic activity">
    <reaction evidence="10">
        <text>8-oxo-dGTP + H2O = 8-oxo-dGMP + diphosphate + H(+)</text>
        <dbReference type="Rhea" id="RHEA:31575"/>
        <dbReference type="ChEBI" id="CHEBI:15377"/>
        <dbReference type="ChEBI" id="CHEBI:15378"/>
        <dbReference type="ChEBI" id="CHEBI:33019"/>
        <dbReference type="ChEBI" id="CHEBI:63224"/>
        <dbReference type="ChEBI" id="CHEBI:77896"/>
        <dbReference type="EC" id="3.6.1.55"/>
    </reaction>
</comment>
<sequence>MQPFECVSFLLVDNNQILLEKRSIHKASDPGLTCIPGGHIEDGETQPQALCRELKEELDITANQYHYLCSLYHPTSELQLLHYYVVSEWQGEIKALEAESVSWEKLESDSVSIEADKRAIEEFKRVNHHLC</sequence>
<evidence type="ECO:0000256" key="1">
    <source>
        <dbReference type="ARBA" id="ARBA00001946"/>
    </source>
</evidence>
<evidence type="ECO:0000313" key="20">
    <source>
        <dbReference type="EMBL" id="NOJ23526.1"/>
    </source>
</evidence>
<evidence type="ECO:0000256" key="2">
    <source>
        <dbReference type="ARBA" id="ARBA00005582"/>
    </source>
</evidence>
<dbReference type="Pfam" id="PF00293">
    <property type="entry name" value="NUDIX"/>
    <property type="match status" value="1"/>
</dbReference>
<keyword evidence="4" id="KW-0235">DNA replication</keyword>